<name>A0A2J6Q1E6_9HELO</name>
<dbReference type="AlphaFoldDB" id="A0A2J6Q1E6"/>
<evidence type="ECO:0000313" key="2">
    <source>
        <dbReference type="Proteomes" id="UP000235672"/>
    </source>
</evidence>
<organism evidence="1 2">
    <name type="scientific">Hyaloscypha hepaticicola</name>
    <dbReference type="NCBI Taxonomy" id="2082293"/>
    <lineage>
        <taxon>Eukaryota</taxon>
        <taxon>Fungi</taxon>
        <taxon>Dikarya</taxon>
        <taxon>Ascomycota</taxon>
        <taxon>Pezizomycotina</taxon>
        <taxon>Leotiomycetes</taxon>
        <taxon>Helotiales</taxon>
        <taxon>Hyaloscyphaceae</taxon>
        <taxon>Hyaloscypha</taxon>
    </lineage>
</organism>
<sequence>MSLSNSHIDSDIRVYIEGELRIDRKLSRWPDSLKRDIRDALVKGANGMFRWVACQLEILGTVNSRPEIRKALRELPTTLEDTYERILTKIPPSNQSIAHKALQIISVQDFIAPYLEPQKRETIKFAISSIQFYNYKTIYFLKWR</sequence>
<dbReference type="Proteomes" id="UP000235672">
    <property type="component" value="Unassembled WGS sequence"/>
</dbReference>
<dbReference type="PANTHER" id="PTHR10039">
    <property type="entry name" value="AMELOGENIN"/>
    <property type="match status" value="1"/>
</dbReference>
<accession>A0A2J6Q1E6</accession>
<proteinExistence type="predicted"/>
<reference evidence="1 2" key="1">
    <citation type="submission" date="2016-05" db="EMBL/GenBank/DDBJ databases">
        <title>A degradative enzymes factory behind the ericoid mycorrhizal symbiosis.</title>
        <authorList>
            <consortium name="DOE Joint Genome Institute"/>
            <person name="Martino E."/>
            <person name="Morin E."/>
            <person name="Grelet G."/>
            <person name="Kuo A."/>
            <person name="Kohler A."/>
            <person name="Daghino S."/>
            <person name="Barry K."/>
            <person name="Choi C."/>
            <person name="Cichocki N."/>
            <person name="Clum A."/>
            <person name="Copeland A."/>
            <person name="Hainaut M."/>
            <person name="Haridas S."/>
            <person name="Labutti K."/>
            <person name="Lindquist E."/>
            <person name="Lipzen A."/>
            <person name="Khouja H.-R."/>
            <person name="Murat C."/>
            <person name="Ohm R."/>
            <person name="Olson A."/>
            <person name="Spatafora J."/>
            <person name="Veneault-Fourrey C."/>
            <person name="Henrissat B."/>
            <person name="Grigoriev I."/>
            <person name="Martin F."/>
            <person name="Perotto S."/>
        </authorList>
    </citation>
    <scope>NUCLEOTIDE SEQUENCE [LARGE SCALE GENOMIC DNA]</scope>
    <source>
        <strain evidence="1 2">UAMH 7357</strain>
    </source>
</reference>
<dbReference type="OrthoDB" id="1577640at2759"/>
<dbReference type="STRING" id="1745343.A0A2J6Q1E6"/>
<keyword evidence="2" id="KW-1185">Reference proteome</keyword>
<evidence type="ECO:0000313" key="1">
    <source>
        <dbReference type="EMBL" id="PMD20100.1"/>
    </source>
</evidence>
<protein>
    <submittedName>
        <fullName evidence="1">Uncharacterized protein</fullName>
    </submittedName>
</protein>
<gene>
    <name evidence="1" type="ORF">NA56DRAFT_660007</name>
</gene>
<dbReference type="EMBL" id="KZ613486">
    <property type="protein sequence ID" value="PMD20100.1"/>
    <property type="molecule type" value="Genomic_DNA"/>
</dbReference>